<evidence type="ECO:0000313" key="3">
    <source>
        <dbReference type="EMBL" id="MBU3849934.1"/>
    </source>
</evidence>
<dbReference type="InterPro" id="IPR052462">
    <property type="entry name" value="SLIRP/GR-RBP-like"/>
</dbReference>
<dbReference type="SMART" id="SM00360">
    <property type="entry name" value="RRM"/>
    <property type="match status" value="1"/>
</dbReference>
<dbReference type="PROSITE" id="PS50102">
    <property type="entry name" value="RRM"/>
    <property type="match status" value="1"/>
</dbReference>
<accession>A0A9E2NZC5</accession>
<evidence type="ECO:0000313" key="4">
    <source>
        <dbReference type="Proteomes" id="UP000823914"/>
    </source>
</evidence>
<evidence type="ECO:0000259" key="2">
    <source>
        <dbReference type="PROSITE" id="PS50102"/>
    </source>
</evidence>
<dbReference type="InterPro" id="IPR012677">
    <property type="entry name" value="Nucleotide-bd_a/b_plait_sf"/>
</dbReference>
<dbReference type="GO" id="GO:0003723">
    <property type="term" value="F:RNA binding"/>
    <property type="evidence" value="ECO:0007669"/>
    <property type="project" value="UniProtKB-KW"/>
</dbReference>
<dbReference type="AlphaFoldDB" id="A0A9E2NZC5"/>
<sequence length="86" mass="9913">MQEKLYIGNLSFNTTEKSLEELFGRYGTILSVKIIRDKITNQSRGFGFVELQNISDIEKLLSDLRGYNLDGRRIRVKIAENTVDTE</sequence>
<dbReference type="PANTHER" id="PTHR48027">
    <property type="entry name" value="HETEROGENEOUS NUCLEAR RIBONUCLEOPROTEIN 87F-RELATED"/>
    <property type="match status" value="1"/>
</dbReference>
<gene>
    <name evidence="3" type="ORF">IAA16_05150</name>
</gene>
<reference evidence="3" key="1">
    <citation type="journal article" date="2021" name="PeerJ">
        <title>Extensive microbial diversity within the chicken gut microbiome revealed by metagenomics and culture.</title>
        <authorList>
            <person name="Gilroy R."/>
            <person name="Ravi A."/>
            <person name="Getino M."/>
            <person name="Pursley I."/>
            <person name="Horton D.L."/>
            <person name="Alikhan N.F."/>
            <person name="Baker D."/>
            <person name="Gharbi K."/>
            <person name="Hall N."/>
            <person name="Watson M."/>
            <person name="Adriaenssens E.M."/>
            <person name="Foster-Nyarko E."/>
            <person name="Jarju S."/>
            <person name="Secka A."/>
            <person name="Antonio M."/>
            <person name="Oren A."/>
            <person name="Chaudhuri R.R."/>
            <person name="La Ragione R."/>
            <person name="Hildebrand F."/>
            <person name="Pallen M.J."/>
        </authorList>
    </citation>
    <scope>NUCLEOTIDE SEQUENCE</scope>
    <source>
        <strain evidence="3">Gambia15-2214</strain>
    </source>
</reference>
<dbReference type="EMBL" id="JAHLFV010000121">
    <property type="protein sequence ID" value="MBU3849934.1"/>
    <property type="molecule type" value="Genomic_DNA"/>
</dbReference>
<dbReference type="InterPro" id="IPR000504">
    <property type="entry name" value="RRM_dom"/>
</dbReference>
<evidence type="ECO:0000256" key="1">
    <source>
        <dbReference type="ARBA" id="ARBA00022884"/>
    </source>
</evidence>
<dbReference type="Proteomes" id="UP000823914">
    <property type="component" value="Unassembled WGS sequence"/>
</dbReference>
<comment type="caution">
    <text evidence="3">The sequence shown here is derived from an EMBL/GenBank/DDBJ whole genome shotgun (WGS) entry which is preliminary data.</text>
</comment>
<feature type="domain" description="RRM" evidence="2">
    <location>
        <begin position="3"/>
        <end position="81"/>
    </location>
</feature>
<dbReference type="Gene3D" id="3.30.70.330">
    <property type="match status" value="1"/>
</dbReference>
<proteinExistence type="predicted"/>
<dbReference type="Pfam" id="PF00076">
    <property type="entry name" value="RRM_1"/>
    <property type="match status" value="1"/>
</dbReference>
<reference evidence="3" key="2">
    <citation type="submission" date="2021-04" db="EMBL/GenBank/DDBJ databases">
        <authorList>
            <person name="Gilroy R."/>
        </authorList>
    </citation>
    <scope>NUCLEOTIDE SEQUENCE</scope>
    <source>
        <strain evidence="3">Gambia15-2214</strain>
    </source>
</reference>
<dbReference type="InterPro" id="IPR035979">
    <property type="entry name" value="RBD_domain_sf"/>
</dbReference>
<protein>
    <submittedName>
        <fullName evidence="3">RNA-binding protein</fullName>
    </submittedName>
</protein>
<organism evidence="3 4">
    <name type="scientific">Candidatus Treponema excrementipullorum</name>
    <dbReference type="NCBI Taxonomy" id="2838768"/>
    <lineage>
        <taxon>Bacteria</taxon>
        <taxon>Pseudomonadati</taxon>
        <taxon>Spirochaetota</taxon>
        <taxon>Spirochaetia</taxon>
        <taxon>Spirochaetales</taxon>
        <taxon>Treponemataceae</taxon>
        <taxon>Treponema</taxon>
    </lineage>
</organism>
<dbReference type="SUPFAM" id="SSF54928">
    <property type="entry name" value="RNA-binding domain, RBD"/>
    <property type="match status" value="1"/>
</dbReference>
<keyword evidence="1" id="KW-0694">RNA-binding</keyword>
<name>A0A9E2NZC5_9SPIR</name>